<dbReference type="Gene3D" id="1.25.40.10">
    <property type="entry name" value="Tetratricopeptide repeat domain"/>
    <property type="match status" value="4"/>
</dbReference>
<dbReference type="SMART" id="SM00028">
    <property type="entry name" value="TPR"/>
    <property type="match status" value="9"/>
</dbReference>
<sequence length="1005" mass="110185">MEMPPSAQPLPRAKVEREEALAPEKKSTASAVGAAVASWSQVKGGAVEWTLAAARVSACTGARLQHSFGALTAISGSGLSANRTRRVAALKGDNGQRRRTPLRDGQPTERAGLPNAEEVPLHQPSDGHFSLLHVLPPRQPFAPRAQPPTHTRSPQAPRHSPSYQIRGTASQPGETRACTHSSGAKSHLAGSHLAGGKMHFARGEIDAAFACFQSAAGLAPRLAEAWYMQGGMYVVVGQPERAMPLFERATMLRPDHPEALFEMGNVLLGRRDNTAAEQAFVRSVASFKMLVARGNTAPLLPTVLNNLGNVLLDQQRPAEAHAHYVHAAALEPPVCLVFNGLSNALEGLGRFNEAVAACKRGVHRLPSCDLAYYNLGRLLRSAERNEEAPLAYRVAVALSPREPRYINGLGTAMHGAGRVVEAGAAYHLAAQLAPEWSAPCRNLGLLDFEAKRLRKALIWFRKTVTIEPMSAETYTDMGTAYLELGDQMAALGHYRKALIMMPTNQLALANLVYIKTKLCSWINIYVHRSMLHDAASRLLARVAARGHSDPAPHLFLPPYHALAYGGRFKPLALRALAAAYAQRAVAVAGMKLSWHAWYAETRAADLLTGRRLRVGYLSTDFGEHPTSHLMRSVWLLQRARGEVHAICFARSPSDLSEQRRYIERTCEEFIDLSAMSWLEAATTINLRRVHILVDLNGHCGRPQFEVLALQSAPLQITYMGHPGTSGASYLHYILVDRVSSPPRSRQHFSESLLMLWQWHVTDYRFSHAFTTHLGAPPDFASPGGSTRPWPQGATRPGVKLPEQAVVLAAFNQLYKVTPPFLVTWSNALCFTPSARLWVLEFPASAAHNLRLEAAASGVHARRIVTAPTAERTFHLARVHLAQLFLDTGPYSGHTTTGDALWMGTPVVTVPGEMMQSRVAASYSGNTGCMQAVVRSMRHYEGLVVSLALRRSTLEVLQACLAHNRWTSPAFDTEHWVTAFDHGARMMWENFRYGHVAMHMLSAHAL</sequence>
<dbReference type="GO" id="GO:0097363">
    <property type="term" value="F:protein O-acetylglucosaminyltransferase activity"/>
    <property type="evidence" value="ECO:0007669"/>
    <property type="project" value="UniProtKB-EC"/>
</dbReference>
<evidence type="ECO:0000313" key="11">
    <source>
        <dbReference type="EMBL" id="CAE0114773.1"/>
    </source>
</evidence>
<dbReference type="Pfam" id="PF13374">
    <property type="entry name" value="TPR_10"/>
    <property type="match status" value="1"/>
</dbReference>
<feature type="compositionally biased region" description="Basic and acidic residues" evidence="9">
    <location>
        <begin position="13"/>
        <end position="27"/>
    </location>
</feature>
<dbReference type="EMBL" id="HBHX01027647">
    <property type="protein sequence ID" value="CAE0114773.1"/>
    <property type="molecule type" value="Transcribed_RNA"/>
</dbReference>
<dbReference type="EC" id="2.4.1.255" evidence="3"/>
<dbReference type="Gene3D" id="3.40.50.11380">
    <property type="match status" value="2"/>
</dbReference>
<evidence type="ECO:0000256" key="5">
    <source>
        <dbReference type="ARBA" id="ARBA00022679"/>
    </source>
</evidence>
<evidence type="ECO:0000256" key="7">
    <source>
        <dbReference type="ARBA" id="ARBA00022803"/>
    </source>
</evidence>
<evidence type="ECO:0000256" key="6">
    <source>
        <dbReference type="ARBA" id="ARBA00022737"/>
    </source>
</evidence>
<evidence type="ECO:0000256" key="2">
    <source>
        <dbReference type="ARBA" id="ARBA00005386"/>
    </source>
</evidence>
<feature type="domain" description="O-GlcNAc transferase C-terminal" evidence="10">
    <location>
        <begin position="794"/>
        <end position="976"/>
    </location>
</feature>
<name>A0A7S3EXX1_9EUKA</name>
<keyword evidence="7 8" id="KW-0802">TPR repeat</keyword>
<keyword evidence="4" id="KW-0328">Glycosyltransferase</keyword>
<gene>
    <name evidence="11" type="ORF">HERI1096_LOCUS15458</name>
</gene>
<reference evidence="11" key="1">
    <citation type="submission" date="2021-01" db="EMBL/GenBank/DDBJ databases">
        <authorList>
            <person name="Corre E."/>
            <person name="Pelletier E."/>
            <person name="Niang G."/>
            <person name="Scheremetjew M."/>
            <person name="Finn R."/>
            <person name="Kale V."/>
            <person name="Holt S."/>
            <person name="Cochrane G."/>
            <person name="Meng A."/>
            <person name="Brown T."/>
            <person name="Cohen L."/>
        </authorList>
    </citation>
    <scope>NUCLEOTIDE SEQUENCE</scope>
    <source>
        <strain evidence="11">CCMP281</strain>
    </source>
</reference>
<evidence type="ECO:0000256" key="9">
    <source>
        <dbReference type="SAM" id="MobiDB-lite"/>
    </source>
</evidence>
<keyword evidence="5" id="KW-0808">Transferase</keyword>
<feature type="repeat" description="TPR" evidence="8">
    <location>
        <begin position="471"/>
        <end position="504"/>
    </location>
</feature>
<evidence type="ECO:0000256" key="3">
    <source>
        <dbReference type="ARBA" id="ARBA00011970"/>
    </source>
</evidence>
<dbReference type="InterPro" id="IPR029489">
    <property type="entry name" value="OGT/SEC/SPY_C"/>
</dbReference>
<feature type="repeat" description="TPR" evidence="8">
    <location>
        <begin position="369"/>
        <end position="402"/>
    </location>
</feature>
<organism evidence="11">
    <name type="scientific">Haptolina ericina</name>
    <dbReference type="NCBI Taxonomy" id="156174"/>
    <lineage>
        <taxon>Eukaryota</taxon>
        <taxon>Haptista</taxon>
        <taxon>Haptophyta</taxon>
        <taxon>Prymnesiophyceae</taxon>
        <taxon>Prymnesiales</taxon>
        <taxon>Prymnesiaceae</taxon>
        <taxon>Haptolina</taxon>
    </lineage>
</organism>
<feature type="region of interest" description="Disordered" evidence="9">
    <location>
        <begin position="1"/>
        <end position="31"/>
    </location>
</feature>
<dbReference type="PANTHER" id="PTHR44366">
    <property type="entry name" value="UDP-N-ACETYLGLUCOSAMINE--PEPTIDE N-ACETYLGLUCOSAMINYLTRANSFERASE 110 KDA SUBUNIT"/>
    <property type="match status" value="1"/>
</dbReference>
<evidence type="ECO:0000256" key="8">
    <source>
        <dbReference type="PROSITE-ProRule" id="PRU00339"/>
    </source>
</evidence>
<comment type="similarity">
    <text evidence="2">Belongs to the glycosyltransferase 41 family. O-GlcNAc transferase subfamily.</text>
</comment>
<feature type="repeat" description="TPR" evidence="8">
    <location>
        <begin position="223"/>
        <end position="256"/>
    </location>
</feature>
<keyword evidence="6" id="KW-0677">Repeat</keyword>
<dbReference type="AlphaFoldDB" id="A0A7S3EXX1"/>
<dbReference type="PANTHER" id="PTHR44366:SF1">
    <property type="entry name" value="UDP-N-ACETYLGLUCOSAMINE--PEPTIDE N-ACETYLGLUCOSAMINYLTRANSFERASE 110 KDA SUBUNIT"/>
    <property type="match status" value="1"/>
</dbReference>
<evidence type="ECO:0000259" key="10">
    <source>
        <dbReference type="Pfam" id="PF13844"/>
    </source>
</evidence>
<comment type="pathway">
    <text evidence="1">Protein modification; protein glycosylation.</text>
</comment>
<dbReference type="Gene3D" id="3.40.50.2000">
    <property type="entry name" value="Glycogen Phosphorylase B"/>
    <property type="match status" value="1"/>
</dbReference>
<dbReference type="PROSITE" id="PS50005">
    <property type="entry name" value="TPR"/>
    <property type="match status" value="3"/>
</dbReference>
<feature type="compositionally biased region" description="Polar residues" evidence="9">
    <location>
        <begin position="161"/>
        <end position="184"/>
    </location>
</feature>
<dbReference type="PROSITE" id="PS50293">
    <property type="entry name" value="TPR_REGION"/>
    <property type="match status" value="1"/>
</dbReference>
<accession>A0A7S3EXX1</accession>
<proteinExistence type="inferred from homology"/>
<dbReference type="GO" id="GO:0006493">
    <property type="term" value="P:protein O-linked glycosylation"/>
    <property type="evidence" value="ECO:0007669"/>
    <property type="project" value="InterPro"/>
</dbReference>
<dbReference type="Pfam" id="PF13844">
    <property type="entry name" value="Glyco_transf_41"/>
    <property type="match status" value="2"/>
</dbReference>
<evidence type="ECO:0000256" key="4">
    <source>
        <dbReference type="ARBA" id="ARBA00022676"/>
    </source>
</evidence>
<dbReference type="SUPFAM" id="SSF48452">
    <property type="entry name" value="TPR-like"/>
    <property type="match status" value="2"/>
</dbReference>
<dbReference type="InterPro" id="IPR011990">
    <property type="entry name" value="TPR-like_helical_dom_sf"/>
</dbReference>
<feature type="domain" description="O-GlcNAc transferase C-terminal" evidence="10">
    <location>
        <begin position="590"/>
        <end position="763"/>
    </location>
</feature>
<dbReference type="Pfam" id="PF13432">
    <property type="entry name" value="TPR_16"/>
    <property type="match status" value="2"/>
</dbReference>
<evidence type="ECO:0000256" key="1">
    <source>
        <dbReference type="ARBA" id="ARBA00004922"/>
    </source>
</evidence>
<dbReference type="Gene3D" id="3.30.720.150">
    <property type="match status" value="1"/>
</dbReference>
<dbReference type="InterPro" id="IPR037919">
    <property type="entry name" value="OGT"/>
</dbReference>
<protein>
    <recommendedName>
        <fullName evidence="3">protein O-GlcNAc transferase</fullName>
        <ecNumber evidence="3">2.4.1.255</ecNumber>
    </recommendedName>
</protein>
<feature type="region of interest" description="Disordered" evidence="9">
    <location>
        <begin position="88"/>
        <end position="189"/>
    </location>
</feature>
<dbReference type="InterPro" id="IPR019734">
    <property type="entry name" value="TPR_rpt"/>
</dbReference>